<accession>A0A921IHD8</accession>
<sequence length="173" mass="18608">MNEQRYRAVIAWFQARPAAKRGLYLVSRGAVAGVYLLYGGLLLWLAARRQAMVIPAALVPAAAFWTGSALRNYLNRARPYTTLGYQPLFPKKEKGRSMPSRHCFSAAAIAVVAVYCNPALGAVLAVLALLIAVSRVVTGVHYISDVLAGLAFGSGFALIGWQLYGLVVRALLG</sequence>
<evidence type="ECO:0000313" key="3">
    <source>
        <dbReference type="EMBL" id="HJG27425.1"/>
    </source>
</evidence>
<keyword evidence="1" id="KW-0812">Transmembrane</keyword>
<reference evidence="3" key="1">
    <citation type="journal article" date="2021" name="PeerJ">
        <title>Extensive microbial diversity within the chicken gut microbiome revealed by metagenomics and culture.</title>
        <authorList>
            <person name="Gilroy R."/>
            <person name="Ravi A."/>
            <person name="Getino M."/>
            <person name="Pursley I."/>
            <person name="Horton D.L."/>
            <person name="Alikhan N.F."/>
            <person name="Baker D."/>
            <person name="Gharbi K."/>
            <person name="Hall N."/>
            <person name="Watson M."/>
            <person name="Adriaenssens E.M."/>
            <person name="Foster-Nyarko E."/>
            <person name="Jarju S."/>
            <person name="Secka A."/>
            <person name="Antonio M."/>
            <person name="Oren A."/>
            <person name="Chaudhuri R.R."/>
            <person name="La Ragione R."/>
            <person name="Hildebrand F."/>
            <person name="Pallen M.J."/>
        </authorList>
    </citation>
    <scope>NUCLEOTIDE SEQUENCE</scope>
    <source>
        <strain evidence="3">ChiBcec21-2208</strain>
    </source>
</reference>
<dbReference type="SUPFAM" id="SSF48317">
    <property type="entry name" value="Acid phosphatase/Vanadium-dependent haloperoxidase"/>
    <property type="match status" value="1"/>
</dbReference>
<evidence type="ECO:0000259" key="2">
    <source>
        <dbReference type="SMART" id="SM00014"/>
    </source>
</evidence>
<dbReference type="InterPro" id="IPR000326">
    <property type="entry name" value="PAP2/HPO"/>
</dbReference>
<gene>
    <name evidence="3" type="ORF">K8V20_02095</name>
</gene>
<dbReference type="SMART" id="SM00014">
    <property type="entry name" value="acidPPc"/>
    <property type="match status" value="1"/>
</dbReference>
<dbReference type="Pfam" id="PF01569">
    <property type="entry name" value="PAP2"/>
    <property type="match status" value="1"/>
</dbReference>
<evidence type="ECO:0000313" key="4">
    <source>
        <dbReference type="Proteomes" id="UP000782880"/>
    </source>
</evidence>
<reference evidence="3" key="2">
    <citation type="submission" date="2021-09" db="EMBL/GenBank/DDBJ databases">
        <authorList>
            <person name="Gilroy R."/>
        </authorList>
    </citation>
    <scope>NUCLEOTIDE SEQUENCE</scope>
    <source>
        <strain evidence="3">ChiBcec21-2208</strain>
    </source>
</reference>
<dbReference type="PANTHER" id="PTHR14969">
    <property type="entry name" value="SPHINGOSINE-1-PHOSPHATE PHOSPHOHYDROLASE"/>
    <property type="match status" value="1"/>
</dbReference>
<organism evidence="3 4">
    <name type="scientific">Subdoligranulum variabile</name>
    <dbReference type="NCBI Taxonomy" id="214851"/>
    <lineage>
        <taxon>Bacteria</taxon>
        <taxon>Bacillati</taxon>
        <taxon>Bacillota</taxon>
        <taxon>Clostridia</taxon>
        <taxon>Eubacteriales</taxon>
        <taxon>Oscillospiraceae</taxon>
        <taxon>Subdoligranulum</taxon>
    </lineage>
</organism>
<dbReference type="AlphaFoldDB" id="A0A921IHD8"/>
<keyword evidence="1" id="KW-0472">Membrane</keyword>
<feature type="transmembrane region" description="Helical" evidence="1">
    <location>
        <begin position="104"/>
        <end position="134"/>
    </location>
</feature>
<dbReference type="CDD" id="cd01610">
    <property type="entry name" value="PAP2_like"/>
    <property type="match status" value="1"/>
</dbReference>
<keyword evidence="1" id="KW-1133">Transmembrane helix</keyword>
<proteinExistence type="predicted"/>
<feature type="transmembrane region" description="Helical" evidence="1">
    <location>
        <begin position="21"/>
        <end position="46"/>
    </location>
</feature>
<dbReference type="Gene3D" id="1.20.144.10">
    <property type="entry name" value="Phosphatidic acid phosphatase type 2/haloperoxidase"/>
    <property type="match status" value="1"/>
</dbReference>
<feature type="transmembrane region" description="Helical" evidence="1">
    <location>
        <begin position="52"/>
        <end position="70"/>
    </location>
</feature>
<feature type="domain" description="Phosphatidic acid phosphatase type 2/haloperoxidase" evidence="2">
    <location>
        <begin position="53"/>
        <end position="161"/>
    </location>
</feature>
<dbReference type="EMBL" id="DYVE01000057">
    <property type="protein sequence ID" value="HJG27425.1"/>
    <property type="molecule type" value="Genomic_DNA"/>
</dbReference>
<dbReference type="PANTHER" id="PTHR14969:SF13">
    <property type="entry name" value="AT30094P"/>
    <property type="match status" value="1"/>
</dbReference>
<protein>
    <submittedName>
        <fullName evidence="3">Phosphatase PAP2 family protein</fullName>
    </submittedName>
</protein>
<evidence type="ECO:0000256" key="1">
    <source>
        <dbReference type="SAM" id="Phobius"/>
    </source>
</evidence>
<name>A0A921IHD8_9FIRM</name>
<dbReference type="InterPro" id="IPR036938">
    <property type="entry name" value="PAP2/HPO_sf"/>
</dbReference>
<comment type="caution">
    <text evidence="3">The sequence shown here is derived from an EMBL/GenBank/DDBJ whole genome shotgun (WGS) entry which is preliminary data.</text>
</comment>
<dbReference type="Proteomes" id="UP000782880">
    <property type="component" value="Unassembled WGS sequence"/>
</dbReference>
<feature type="transmembrane region" description="Helical" evidence="1">
    <location>
        <begin position="146"/>
        <end position="172"/>
    </location>
</feature>